<dbReference type="OMA" id="ELEMMIM"/>
<dbReference type="GeneID" id="8197043"/>
<feature type="region of interest" description="Disordered" evidence="1">
    <location>
        <begin position="1"/>
        <end position="90"/>
    </location>
</feature>
<dbReference type="HOGENOM" id="CLU_1548176_0_0_1"/>
<protein>
    <submittedName>
        <fullName evidence="2">Uncharacterized protein</fullName>
    </submittedName>
</protein>
<evidence type="ECO:0000313" key="2">
    <source>
        <dbReference type="EMBL" id="CAY68306.1"/>
    </source>
</evidence>
<dbReference type="OrthoDB" id="10560317at2759"/>
<feature type="compositionally biased region" description="Low complexity" evidence="1">
    <location>
        <begin position="19"/>
        <end position="30"/>
    </location>
</feature>
<gene>
    <name evidence="2" type="ordered locus">PAS_chr1-4_0682</name>
</gene>
<dbReference type="AlphaFoldDB" id="C4QYI3"/>
<reference evidence="2 3" key="1">
    <citation type="journal article" date="2009" name="Nat. Biotechnol.">
        <title>Genome sequence of the recombinant protein production host Pichia pastoris.</title>
        <authorList>
            <person name="De Schutter K."/>
            <person name="Lin Y.C."/>
            <person name="Tiels P."/>
            <person name="Van Hecke A."/>
            <person name="Glinka S."/>
            <person name="Weber-Lehmann J."/>
            <person name="Rouze P."/>
            <person name="Van de Peer Y."/>
            <person name="Callewaert N."/>
        </authorList>
    </citation>
    <scope>NUCLEOTIDE SEQUENCE [LARGE SCALE GENOMIC DNA]</scope>
    <source>
        <strain evidence="3">GS115 / ATCC 20864</strain>
    </source>
</reference>
<accession>C4QYI3</accession>
<evidence type="ECO:0000313" key="3">
    <source>
        <dbReference type="Proteomes" id="UP000000314"/>
    </source>
</evidence>
<name>C4QYI3_KOMPG</name>
<evidence type="ECO:0000256" key="1">
    <source>
        <dbReference type="SAM" id="MobiDB-lite"/>
    </source>
</evidence>
<dbReference type="FunCoup" id="C4QYI3">
    <property type="interactions" value="22"/>
</dbReference>
<proteinExistence type="predicted"/>
<dbReference type="RefSeq" id="XP_002490587.1">
    <property type="nucleotide sequence ID" value="XM_002490542.1"/>
</dbReference>
<organism evidence="2 3">
    <name type="scientific">Komagataella phaffii (strain GS115 / ATCC 20864)</name>
    <name type="common">Yeast</name>
    <name type="synonym">Pichia pastoris</name>
    <dbReference type="NCBI Taxonomy" id="644223"/>
    <lineage>
        <taxon>Eukaryota</taxon>
        <taxon>Fungi</taxon>
        <taxon>Dikarya</taxon>
        <taxon>Ascomycota</taxon>
        <taxon>Saccharomycotina</taxon>
        <taxon>Pichiomycetes</taxon>
        <taxon>Pichiales</taxon>
        <taxon>Pichiaceae</taxon>
        <taxon>Komagataella</taxon>
    </lineage>
</organism>
<sequence>MIDKETNTPQKPFRSSRFVNSSPVGPSGSSLEQMEQRMNSRNQKMFRPMSSPIRKAQSLVASPKSPTKRAQYVPTRLQKKRQEKAVQNRGGLEQMEEFVMKNEYSQYVEELENQARLNSIDPEMLEFESNDDQALQPQQQELEEMIRLEQEELEALAATFENNLSFKTVKQSD</sequence>
<dbReference type="InParanoid" id="C4QYI3"/>
<dbReference type="EMBL" id="FN392319">
    <property type="protein sequence ID" value="CAY68306.1"/>
    <property type="molecule type" value="Genomic_DNA"/>
</dbReference>
<keyword evidence="3" id="KW-1185">Reference proteome</keyword>
<feature type="compositionally biased region" description="Polar residues" evidence="1">
    <location>
        <begin position="31"/>
        <end position="43"/>
    </location>
</feature>
<dbReference type="Proteomes" id="UP000000314">
    <property type="component" value="Chromosome 1"/>
</dbReference>
<dbReference type="KEGG" id="ppa:PAS_chr1-4_0682"/>